<reference evidence="11 12" key="2">
    <citation type="submission" date="2014-09" db="EMBL/GenBank/DDBJ databases">
        <authorList>
            <consortium name="NBRP consortium"/>
            <person name="Sawabe T."/>
            <person name="Meirelles P."/>
            <person name="Nakanishi M."/>
            <person name="Sayaka M."/>
            <person name="Hattori M."/>
            <person name="Ohkuma M."/>
        </authorList>
    </citation>
    <scope>NUCLEOTIDE SEQUENCE [LARGE SCALE GENOMIC DNA]</scope>
    <source>
        <strain evidence="11 12">JCM 19240</strain>
    </source>
</reference>
<name>A0A090T5G2_9VIBR</name>
<dbReference type="GO" id="GO:0006811">
    <property type="term" value="P:monoatomic ion transport"/>
    <property type="evidence" value="ECO:0007669"/>
    <property type="project" value="UniProtKB-KW"/>
</dbReference>
<evidence type="ECO:0000313" key="12">
    <source>
        <dbReference type="Proteomes" id="UP000029224"/>
    </source>
</evidence>
<comment type="caution">
    <text evidence="11">The sequence shown here is derived from an EMBL/GenBank/DDBJ whole genome shotgun (WGS) entry which is preliminary data.</text>
</comment>
<sequence>MEKTALSKALFIAGVAAISSMPALAEKPTSDFEFHGYFRAGALTSAKNDFKQHEWGGQKETLGRLGLEADDFWELAFMQRWDWEKSEDSDGKSVRINARLGQDNPNGNGSNLFANIDGKAAGLIESFVEFDGVSNTGTLWGGQRYYGRDNYIFMTDFFYTDYSGTGIGLKGTELAGGKWDFAYIASNQSLGLNEMLNAFHVRADYGQWRIEGMAKQMGENVNGDEFSTSGFEGHVQYSPSNFFGFANGFSKIGVQYGQGLGGSTMLGRTFTNYNQFSPGGAGFNPDAVVGQTNMTRVKDGDQTVRAQAYGGYIGENWLFFPAVGYEQTSYDDNVDDFSYWYAMVRPVYTMPSIDDFAIAAEFGYTDNSVNRDNGGNATYKATIAPTWTVGTGFGPAPEIRLLATYLKGNPGVSSNAGEDDHDFIVGVQVDMWW</sequence>
<evidence type="ECO:0000256" key="6">
    <source>
        <dbReference type="ARBA" id="ARBA00023065"/>
    </source>
</evidence>
<keyword evidence="5" id="KW-0812">Transmembrane</keyword>
<evidence type="ECO:0000256" key="1">
    <source>
        <dbReference type="ARBA" id="ARBA00004571"/>
    </source>
</evidence>
<organism evidence="11 12">
    <name type="scientific">Vibrio maritimus</name>
    <dbReference type="NCBI Taxonomy" id="990268"/>
    <lineage>
        <taxon>Bacteria</taxon>
        <taxon>Pseudomonadati</taxon>
        <taxon>Pseudomonadota</taxon>
        <taxon>Gammaproteobacteria</taxon>
        <taxon>Vibrionales</taxon>
        <taxon>Vibrionaceae</taxon>
        <taxon>Vibrio</taxon>
    </lineage>
</organism>
<dbReference type="AlphaFoldDB" id="A0A090T5G2"/>
<keyword evidence="7" id="KW-0626">Porin</keyword>
<keyword evidence="12" id="KW-1185">Reference proteome</keyword>
<accession>A0A090T5G2</accession>
<dbReference type="SUPFAM" id="SSF56935">
    <property type="entry name" value="Porins"/>
    <property type="match status" value="1"/>
</dbReference>
<dbReference type="PANTHER" id="PTHR38762:SF1">
    <property type="entry name" value="CRYPTIC OUTER MEMBRANE PORIN BGLH-RELATED"/>
    <property type="match status" value="1"/>
</dbReference>
<reference evidence="11 12" key="1">
    <citation type="submission" date="2014-09" db="EMBL/GenBank/DDBJ databases">
        <title>Vibrio maritimus JCM 19240. (C210) whole genome shotgun sequence.</title>
        <authorList>
            <person name="Sawabe T."/>
            <person name="Meirelles P."/>
            <person name="Nakanishi M."/>
            <person name="Sayaka M."/>
            <person name="Hattori M."/>
            <person name="Ohkuma M."/>
        </authorList>
    </citation>
    <scope>NUCLEOTIDE SEQUENCE [LARGE SCALE GENOMIC DNA]</scope>
    <source>
        <strain evidence="11 12">JCM 19240</strain>
    </source>
</reference>
<dbReference type="OrthoDB" id="106611at2"/>
<dbReference type="InterPro" id="IPR003192">
    <property type="entry name" value="Porin_LamB"/>
</dbReference>
<dbReference type="EMBL" id="BBMT01000006">
    <property type="protein sequence ID" value="GAL35176.1"/>
    <property type="molecule type" value="Genomic_DNA"/>
</dbReference>
<dbReference type="Proteomes" id="UP000029224">
    <property type="component" value="Unassembled WGS sequence"/>
</dbReference>
<protein>
    <submittedName>
        <fullName evidence="11">Maltoporin</fullName>
    </submittedName>
</protein>
<dbReference type="GO" id="GO:0015288">
    <property type="term" value="F:porin activity"/>
    <property type="evidence" value="ECO:0007669"/>
    <property type="project" value="UniProtKB-KW"/>
</dbReference>
<evidence type="ECO:0000256" key="5">
    <source>
        <dbReference type="ARBA" id="ARBA00022692"/>
    </source>
</evidence>
<feature type="signal peptide" evidence="10">
    <location>
        <begin position="1"/>
        <end position="25"/>
    </location>
</feature>
<evidence type="ECO:0000256" key="9">
    <source>
        <dbReference type="ARBA" id="ARBA00023237"/>
    </source>
</evidence>
<comment type="similarity">
    <text evidence="2">Belongs to the porin LamB (TC 1.B.3) family.</text>
</comment>
<keyword evidence="3" id="KW-0813">Transport</keyword>
<gene>
    <name evidence="11" type="ORF">JCM19240_3546</name>
</gene>
<comment type="subcellular location">
    <subcellularLocation>
        <location evidence="1">Cell outer membrane</location>
        <topology evidence="1">Multi-pass membrane protein</topology>
    </subcellularLocation>
</comment>
<keyword evidence="4" id="KW-1134">Transmembrane beta strand</keyword>
<evidence type="ECO:0000256" key="7">
    <source>
        <dbReference type="ARBA" id="ARBA00023114"/>
    </source>
</evidence>
<dbReference type="PANTHER" id="PTHR38762">
    <property type="entry name" value="CRYPTIC OUTER MEMBRANE PORIN BGLH-RELATED"/>
    <property type="match status" value="1"/>
</dbReference>
<evidence type="ECO:0000313" key="11">
    <source>
        <dbReference type="EMBL" id="GAL35176.1"/>
    </source>
</evidence>
<dbReference type="GO" id="GO:0015144">
    <property type="term" value="F:carbohydrate transmembrane transporter activity"/>
    <property type="evidence" value="ECO:0007669"/>
    <property type="project" value="TreeGrafter"/>
</dbReference>
<keyword evidence="9" id="KW-0998">Cell outer membrane</keyword>
<evidence type="ECO:0000256" key="8">
    <source>
        <dbReference type="ARBA" id="ARBA00023136"/>
    </source>
</evidence>
<keyword evidence="8" id="KW-0472">Membrane</keyword>
<keyword evidence="10" id="KW-0732">Signal</keyword>
<evidence type="ECO:0000256" key="4">
    <source>
        <dbReference type="ARBA" id="ARBA00022452"/>
    </source>
</evidence>
<feature type="chain" id="PRO_5001865578" evidence="10">
    <location>
        <begin position="26"/>
        <end position="433"/>
    </location>
</feature>
<dbReference type="Gene3D" id="2.40.170.10">
    <property type="entry name" value="Porin, LamB type"/>
    <property type="match status" value="1"/>
</dbReference>
<evidence type="ECO:0000256" key="2">
    <source>
        <dbReference type="ARBA" id="ARBA00007055"/>
    </source>
</evidence>
<evidence type="ECO:0000256" key="3">
    <source>
        <dbReference type="ARBA" id="ARBA00022448"/>
    </source>
</evidence>
<dbReference type="GO" id="GO:0046930">
    <property type="term" value="C:pore complex"/>
    <property type="evidence" value="ECO:0007669"/>
    <property type="project" value="UniProtKB-KW"/>
</dbReference>
<keyword evidence="6" id="KW-0406">Ion transport</keyword>
<evidence type="ECO:0000256" key="10">
    <source>
        <dbReference type="SAM" id="SignalP"/>
    </source>
</evidence>
<dbReference type="InterPro" id="IPR050286">
    <property type="entry name" value="G_neg_Bact_CarbUptk_Porin"/>
</dbReference>
<dbReference type="Pfam" id="PF02264">
    <property type="entry name" value="LamB"/>
    <property type="match status" value="1"/>
</dbReference>
<dbReference type="GO" id="GO:0015774">
    <property type="term" value="P:polysaccharide transport"/>
    <property type="evidence" value="ECO:0007669"/>
    <property type="project" value="TreeGrafter"/>
</dbReference>
<dbReference type="InterPro" id="IPR036998">
    <property type="entry name" value="Porin_LamB_sf"/>
</dbReference>
<dbReference type="GO" id="GO:0009279">
    <property type="term" value="C:cell outer membrane"/>
    <property type="evidence" value="ECO:0007669"/>
    <property type="project" value="UniProtKB-SubCell"/>
</dbReference>
<proteinExistence type="inferred from homology"/>